<feature type="transmembrane region" description="Helical" evidence="3">
    <location>
        <begin position="20"/>
        <end position="53"/>
    </location>
</feature>
<comment type="similarity">
    <text evidence="2">Belongs to the CDP-alcohol phosphatidyltransferase class-I family.</text>
</comment>
<dbReference type="InterPro" id="IPR048254">
    <property type="entry name" value="CDP_ALCOHOL_P_TRANSF_CS"/>
</dbReference>
<keyword evidence="5" id="KW-1185">Reference proteome</keyword>
<keyword evidence="1 2" id="KW-0808">Transferase</keyword>
<dbReference type="RefSeq" id="WP_143815424.1">
    <property type="nucleotide sequence ID" value="NZ_PDEQ01000008.1"/>
</dbReference>
<name>A0A2A8CUU1_9BACT</name>
<keyword evidence="3" id="KW-0812">Transmembrane</keyword>
<dbReference type="Proteomes" id="UP000220102">
    <property type="component" value="Unassembled WGS sequence"/>
</dbReference>
<dbReference type="Pfam" id="PF01066">
    <property type="entry name" value="CDP-OH_P_transf"/>
    <property type="match status" value="1"/>
</dbReference>
<dbReference type="InterPro" id="IPR000462">
    <property type="entry name" value="CDP-OH_P_trans"/>
</dbReference>
<organism evidence="4 5">
    <name type="scientific">Longibacter salinarum</name>
    <dbReference type="NCBI Taxonomy" id="1850348"/>
    <lineage>
        <taxon>Bacteria</taxon>
        <taxon>Pseudomonadati</taxon>
        <taxon>Rhodothermota</taxon>
        <taxon>Rhodothermia</taxon>
        <taxon>Rhodothermales</taxon>
        <taxon>Salisaetaceae</taxon>
        <taxon>Longibacter</taxon>
    </lineage>
</organism>
<gene>
    <name evidence="4" type="ORF">CRI94_14400</name>
</gene>
<dbReference type="GO" id="GO:0008654">
    <property type="term" value="P:phospholipid biosynthetic process"/>
    <property type="evidence" value="ECO:0007669"/>
    <property type="project" value="InterPro"/>
</dbReference>
<dbReference type="AlphaFoldDB" id="A0A2A8CUU1"/>
<dbReference type="GO" id="GO:0016780">
    <property type="term" value="F:phosphotransferase activity, for other substituted phosphate groups"/>
    <property type="evidence" value="ECO:0007669"/>
    <property type="project" value="InterPro"/>
</dbReference>
<evidence type="ECO:0000256" key="1">
    <source>
        <dbReference type="ARBA" id="ARBA00022679"/>
    </source>
</evidence>
<feature type="transmembrane region" description="Helical" evidence="3">
    <location>
        <begin position="156"/>
        <end position="173"/>
    </location>
</feature>
<feature type="transmembrane region" description="Helical" evidence="3">
    <location>
        <begin position="65"/>
        <end position="85"/>
    </location>
</feature>
<feature type="transmembrane region" description="Helical" evidence="3">
    <location>
        <begin position="205"/>
        <end position="226"/>
    </location>
</feature>
<dbReference type="InterPro" id="IPR043130">
    <property type="entry name" value="CDP-OH_PTrfase_TM_dom"/>
</dbReference>
<dbReference type="GO" id="GO:0016020">
    <property type="term" value="C:membrane"/>
    <property type="evidence" value="ECO:0007669"/>
    <property type="project" value="InterPro"/>
</dbReference>
<evidence type="ECO:0000256" key="3">
    <source>
        <dbReference type="SAM" id="Phobius"/>
    </source>
</evidence>
<accession>A0A2A8CUU1</accession>
<dbReference type="PROSITE" id="PS00379">
    <property type="entry name" value="CDP_ALCOHOL_P_TRANSF"/>
    <property type="match status" value="1"/>
</dbReference>
<keyword evidence="3" id="KW-0472">Membrane</keyword>
<feature type="transmembrane region" description="Helical" evidence="3">
    <location>
        <begin position="180"/>
        <end position="199"/>
    </location>
</feature>
<evidence type="ECO:0000313" key="5">
    <source>
        <dbReference type="Proteomes" id="UP000220102"/>
    </source>
</evidence>
<keyword evidence="3" id="KW-1133">Transmembrane helix</keyword>
<dbReference type="Gene3D" id="1.20.120.1760">
    <property type="match status" value="1"/>
</dbReference>
<proteinExistence type="inferred from homology"/>
<reference evidence="4 5" key="1">
    <citation type="submission" date="2017-10" db="EMBL/GenBank/DDBJ databases">
        <title>Draft genome of Longibacter Salinarum.</title>
        <authorList>
            <person name="Goh K.M."/>
            <person name="Shamsir M.S."/>
            <person name="Lim S.W."/>
        </authorList>
    </citation>
    <scope>NUCLEOTIDE SEQUENCE [LARGE SCALE GENOMIC DNA]</scope>
    <source>
        <strain evidence="4 5">KCTC 52045</strain>
    </source>
</reference>
<comment type="caution">
    <text evidence="4">The sequence shown here is derived from an EMBL/GenBank/DDBJ whole genome shotgun (WGS) entry which is preliminary data.</text>
</comment>
<evidence type="ECO:0000256" key="2">
    <source>
        <dbReference type="RuleBase" id="RU003750"/>
    </source>
</evidence>
<evidence type="ECO:0000313" key="4">
    <source>
        <dbReference type="EMBL" id="PEN12227.1"/>
    </source>
</evidence>
<dbReference type="OrthoDB" id="1495446at2"/>
<sequence length="231" mass="24933">MPSSRTLRSATPIERWSLLNALGVLAATAVSLVVDATLPVIVTGGAALLLLVAQSRHKWTPDGGFGRANTVTAVRLAMVLALPLLPASLGPAAPIGVGLVILIADGIDGWLARHYELSSEFGEFFDKETDAFFLLVLCLMTTTSGLLSPWVVGLGLLRYLFVVALFLLQPHVGKEYRSSWARIIYVGVVLAMLAAFLPYPAVTQPLVGLAATALLYSFGRYTWWLWSVRHT</sequence>
<protein>
    <submittedName>
        <fullName evidence="4">CDP-alcohol phosphatidyltransferase</fullName>
    </submittedName>
</protein>
<dbReference type="EMBL" id="PDEQ01000008">
    <property type="protein sequence ID" value="PEN12227.1"/>
    <property type="molecule type" value="Genomic_DNA"/>
</dbReference>